<feature type="region of interest" description="Disordered" evidence="1">
    <location>
        <begin position="294"/>
        <end position="315"/>
    </location>
</feature>
<organism evidence="4 5">
    <name type="scientific">Nocardioides conyzicola</name>
    <dbReference type="NCBI Taxonomy" id="1651781"/>
    <lineage>
        <taxon>Bacteria</taxon>
        <taxon>Bacillati</taxon>
        <taxon>Actinomycetota</taxon>
        <taxon>Actinomycetes</taxon>
        <taxon>Propionibacteriales</taxon>
        <taxon>Nocardioidaceae</taxon>
        <taxon>Nocardioides</taxon>
    </lineage>
</organism>
<dbReference type="Proteomes" id="UP001499974">
    <property type="component" value="Unassembled WGS sequence"/>
</dbReference>
<dbReference type="InterPro" id="IPR014820">
    <property type="entry name" value="PriCT_1"/>
</dbReference>
<accession>A0ABP8X4Z6</accession>
<feature type="domain" description="Primase C-terminal 1" evidence="2">
    <location>
        <begin position="225"/>
        <end position="289"/>
    </location>
</feature>
<dbReference type="CDD" id="cd04859">
    <property type="entry name" value="Prim_Pol"/>
    <property type="match status" value="1"/>
</dbReference>
<name>A0ABP8X4Z6_9ACTN</name>
<dbReference type="SMART" id="SM00943">
    <property type="entry name" value="Prim-Pol"/>
    <property type="match status" value="1"/>
</dbReference>
<comment type="caution">
    <text evidence="4">The sequence shown here is derived from an EMBL/GenBank/DDBJ whole genome shotgun (WGS) entry which is preliminary data.</text>
</comment>
<evidence type="ECO:0000313" key="5">
    <source>
        <dbReference type="Proteomes" id="UP001499974"/>
    </source>
</evidence>
<feature type="compositionally biased region" description="Polar residues" evidence="1">
    <location>
        <begin position="303"/>
        <end position="315"/>
    </location>
</feature>
<reference evidence="5" key="1">
    <citation type="journal article" date="2019" name="Int. J. Syst. Evol. Microbiol.">
        <title>The Global Catalogue of Microorganisms (GCM) 10K type strain sequencing project: providing services to taxonomists for standard genome sequencing and annotation.</title>
        <authorList>
            <consortium name="The Broad Institute Genomics Platform"/>
            <consortium name="The Broad Institute Genome Sequencing Center for Infectious Disease"/>
            <person name="Wu L."/>
            <person name="Ma J."/>
        </authorList>
    </citation>
    <scope>NUCLEOTIDE SEQUENCE [LARGE SCALE GENOMIC DNA]</scope>
    <source>
        <strain evidence="5">JCM 18531</strain>
    </source>
</reference>
<gene>
    <name evidence="4" type="ORF">GCM10023349_15400</name>
</gene>
<protein>
    <recommendedName>
        <fullName evidence="6">DNA primase</fullName>
    </recommendedName>
</protein>
<dbReference type="Pfam" id="PF09250">
    <property type="entry name" value="Prim-Pol"/>
    <property type="match status" value="1"/>
</dbReference>
<evidence type="ECO:0008006" key="6">
    <source>
        <dbReference type="Google" id="ProtNLM"/>
    </source>
</evidence>
<keyword evidence="5" id="KW-1185">Reference proteome</keyword>
<evidence type="ECO:0000259" key="2">
    <source>
        <dbReference type="SMART" id="SM00942"/>
    </source>
</evidence>
<proteinExistence type="predicted"/>
<evidence type="ECO:0000259" key="3">
    <source>
        <dbReference type="SMART" id="SM00943"/>
    </source>
</evidence>
<evidence type="ECO:0000256" key="1">
    <source>
        <dbReference type="SAM" id="MobiDB-lite"/>
    </source>
</evidence>
<evidence type="ECO:0000313" key="4">
    <source>
        <dbReference type="EMBL" id="GAA4699878.1"/>
    </source>
</evidence>
<dbReference type="RefSeq" id="WP_345520659.1">
    <property type="nucleotide sequence ID" value="NZ_BAABKM010000002.1"/>
</dbReference>
<dbReference type="InterPro" id="IPR015330">
    <property type="entry name" value="DNA_primase/pol_bifunc_N"/>
</dbReference>
<dbReference type="EMBL" id="BAABKM010000002">
    <property type="protein sequence ID" value="GAA4699878.1"/>
    <property type="molecule type" value="Genomic_DNA"/>
</dbReference>
<sequence length="315" mass="33017">MLDPENPIPEWTPSTMQRVAAEPTLAAAAIRYANLGIPIFPCVPGGKQPLTPNGFHDATSSARVVHGWWQRTPLANIGLPTGAGAGVVVVDVDVHHGGSGFAPFERARARGLAEGWGWMVRTPSGGIHAYYPSAPALVQRSWQVPSAHVDFRGDGGYIIAPPSLITVDGAPTVYEVIATAPRHPVPLDATGLRGFLEPPRRSSLAASPGVTSGLPTAGCRPEALARVVALAPEGGRNRALFWASCRMAEDRDQTLQSARAHLIPAAQHAGLPDQEIESTIGSAFRIASRLSPAARSGSRLGPTASSIRSSEAAQL</sequence>
<dbReference type="SMART" id="SM00942">
    <property type="entry name" value="PriCT_1"/>
    <property type="match status" value="1"/>
</dbReference>
<feature type="domain" description="DNA primase/polymerase bifunctional N-terminal" evidence="3">
    <location>
        <begin position="29"/>
        <end position="189"/>
    </location>
</feature>
<dbReference type="SUPFAM" id="SSF56747">
    <property type="entry name" value="Prim-pol domain"/>
    <property type="match status" value="1"/>
</dbReference>